<gene>
    <name evidence="5" type="ORF">ILT43_11255</name>
</gene>
<dbReference type="InterPro" id="IPR036412">
    <property type="entry name" value="HAD-like_sf"/>
</dbReference>
<evidence type="ECO:0000256" key="3">
    <source>
        <dbReference type="ARBA" id="ARBA00022723"/>
    </source>
</evidence>
<comment type="cofactor">
    <cofactor evidence="1">
        <name>Mg(2+)</name>
        <dbReference type="ChEBI" id="CHEBI:18420"/>
    </cofactor>
</comment>
<dbReference type="SUPFAM" id="SSF56784">
    <property type="entry name" value="HAD-like"/>
    <property type="match status" value="1"/>
</dbReference>
<evidence type="ECO:0000256" key="4">
    <source>
        <dbReference type="ARBA" id="ARBA00022842"/>
    </source>
</evidence>
<dbReference type="InterPro" id="IPR051600">
    <property type="entry name" value="Beta-PGM-like"/>
</dbReference>
<dbReference type="PANTHER" id="PTHR46193">
    <property type="entry name" value="6-PHOSPHOGLUCONATE PHOSPHATASE"/>
    <property type="match status" value="1"/>
</dbReference>
<keyword evidence="6" id="KW-1185">Reference proteome</keyword>
<dbReference type="PANTHER" id="PTHR46193:SF10">
    <property type="entry name" value="6-PHOSPHOGLUCONATE PHOSPHATASE"/>
    <property type="match status" value="1"/>
</dbReference>
<dbReference type="InterPro" id="IPR023198">
    <property type="entry name" value="PGP-like_dom2"/>
</dbReference>
<protein>
    <submittedName>
        <fullName evidence="5">HAD family phosphatase</fullName>
    </submittedName>
</protein>
<evidence type="ECO:0000313" key="6">
    <source>
        <dbReference type="Proteomes" id="UP000763641"/>
    </source>
</evidence>
<dbReference type="InterPro" id="IPR006439">
    <property type="entry name" value="HAD-SF_hydro_IA"/>
</dbReference>
<proteinExistence type="inferred from homology"/>
<comment type="similarity">
    <text evidence="2">Belongs to the HAD-like hydrolase superfamily. CbbY/CbbZ/Gph/YieH family.</text>
</comment>
<organism evidence="5 6">
    <name type="scientific">Sphingomonas longa</name>
    <dbReference type="NCBI Taxonomy" id="2778730"/>
    <lineage>
        <taxon>Bacteria</taxon>
        <taxon>Pseudomonadati</taxon>
        <taxon>Pseudomonadota</taxon>
        <taxon>Alphaproteobacteria</taxon>
        <taxon>Sphingomonadales</taxon>
        <taxon>Sphingomonadaceae</taxon>
        <taxon>Sphingomonas</taxon>
    </lineage>
</organism>
<dbReference type="SFLD" id="SFLDG01129">
    <property type="entry name" value="C1.5:_HAD__Beta-PGM__Phosphata"/>
    <property type="match status" value="1"/>
</dbReference>
<name>A0ABS2D7N5_9SPHN</name>
<dbReference type="Pfam" id="PF00702">
    <property type="entry name" value="Hydrolase"/>
    <property type="match status" value="1"/>
</dbReference>
<dbReference type="EMBL" id="JAFEMC010000003">
    <property type="protein sequence ID" value="MBM6576954.1"/>
    <property type="molecule type" value="Genomic_DNA"/>
</dbReference>
<reference evidence="5 6" key="1">
    <citation type="submission" date="2020-12" db="EMBL/GenBank/DDBJ databases">
        <title>Sphingomonas sp.</title>
        <authorList>
            <person name="Kim M.K."/>
        </authorList>
    </citation>
    <scope>NUCLEOTIDE SEQUENCE [LARGE SCALE GENOMIC DNA]</scope>
    <source>
        <strain evidence="5 6">BT552</strain>
    </source>
</reference>
<dbReference type="Gene3D" id="3.40.50.1000">
    <property type="entry name" value="HAD superfamily/HAD-like"/>
    <property type="match status" value="1"/>
</dbReference>
<dbReference type="NCBIfam" id="TIGR01509">
    <property type="entry name" value="HAD-SF-IA-v3"/>
    <property type="match status" value="1"/>
</dbReference>
<dbReference type="InterPro" id="IPR023214">
    <property type="entry name" value="HAD_sf"/>
</dbReference>
<comment type="caution">
    <text evidence="5">The sequence shown here is derived from an EMBL/GenBank/DDBJ whole genome shotgun (WGS) entry which is preliminary data.</text>
</comment>
<dbReference type="RefSeq" id="WP_204199061.1">
    <property type="nucleotide sequence ID" value="NZ_JAFEMC010000003.1"/>
</dbReference>
<sequence length="220" mass="23625">MRYDALLFDFDGVLLESEASGNRQLAEWLTAAGYPTTPEHSMTHFMGLSGTDFIAAVERWIGKPLPDAFHADREIENARVLAEGIDAVAGAVAFVRSLPADLPRAVVSSSSTRWIDTHLHHLGLREAFGDHIYSGREHVARGKPEPDLYWYGAKALGVPIERCAIIEDSPVGVTGAAKTGAFVIGLCAGLHCPADHGQRLLALGADVIAADFAEVARVLE</sequence>
<dbReference type="Proteomes" id="UP000763641">
    <property type="component" value="Unassembled WGS sequence"/>
</dbReference>
<dbReference type="SFLD" id="SFLDS00003">
    <property type="entry name" value="Haloacid_Dehalogenase"/>
    <property type="match status" value="1"/>
</dbReference>
<evidence type="ECO:0000313" key="5">
    <source>
        <dbReference type="EMBL" id="MBM6576954.1"/>
    </source>
</evidence>
<keyword evidence="3" id="KW-0479">Metal-binding</keyword>
<evidence type="ECO:0000256" key="2">
    <source>
        <dbReference type="ARBA" id="ARBA00006171"/>
    </source>
</evidence>
<accession>A0ABS2D7N5</accession>
<keyword evidence="4" id="KW-0460">Magnesium</keyword>
<dbReference type="Gene3D" id="1.10.150.240">
    <property type="entry name" value="Putative phosphatase, domain 2"/>
    <property type="match status" value="1"/>
</dbReference>
<evidence type="ECO:0000256" key="1">
    <source>
        <dbReference type="ARBA" id="ARBA00001946"/>
    </source>
</evidence>